<sequence>MTGRLVHTGQVVIDLVMQVPALPPVGGDVLAASTVEYVGGGFNVMAAAARAGAAVVYVGGHGTGVRGDRVRTELQAEGIALSQDTTADVDTGVCVVLVDNTGERTFVTGSGAETAVGAALPKLEADDIGYVSGYSLVVPEKAEQVLAIQGGALLVDPGPLVADIDPDVWARTLARTAVLSCNDREARLLTGTADPQAAAEELARRLPDNAVVVVRTGAEGCVVVQHGKVHVVPSVPVEVVDTNGAGDAHCGWFAAELLRGTDVLEAARRANVAAAIAVTRSGPATAPGRDEVTACGTAAPPAV</sequence>
<evidence type="ECO:0000259" key="4">
    <source>
        <dbReference type="Pfam" id="PF00294"/>
    </source>
</evidence>
<evidence type="ECO:0000256" key="2">
    <source>
        <dbReference type="ARBA" id="ARBA00022777"/>
    </source>
</evidence>
<evidence type="ECO:0000313" key="6">
    <source>
        <dbReference type="EMBL" id="NOL44079.1"/>
    </source>
</evidence>
<evidence type="ECO:0000256" key="1">
    <source>
        <dbReference type="ARBA" id="ARBA00022679"/>
    </source>
</evidence>
<evidence type="ECO:0000313" key="8">
    <source>
        <dbReference type="Proteomes" id="UP000553957"/>
    </source>
</evidence>
<dbReference type="Proteomes" id="UP000534306">
    <property type="component" value="Unassembled WGS sequence"/>
</dbReference>
<feature type="region of interest" description="Disordered" evidence="3">
    <location>
        <begin position="283"/>
        <end position="303"/>
    </location>
</feature>
<dbReference type="InterPro" id="IPR029056">
    <property type="entry name" value="Ribokinase-like"/>
</dbReference>
<evidence type="ECO:0000256" key="3">
    <source>
        <dbReference type="SAM" id="MobiDB-lite"/>
    </source>
</evidence>
<dbReference type="InterPro" id="IPR011611">
    <property type="entry name" value="PfkB_dom"/>
</dbReference>
<reference evidence="6 7" key="1">
    <citation type="submission" date="2020-05" db="EMBL/GenBank/DDBJ databases">
        <title>Genome sequence of Kribbella sandramycini ATCC 39419.</title>
        <authorList>
            <person name="Maclea K.S."/>
            <person name="Fair J.L."/>
        </authorList>
    </citation>
    <scope>NUCLEOTIDE SEQUENCE [LARGE SCALE GENOMIC DNA]</scope>
    <source>
        <strain evidence="6 7">ATCC 39419</strain>
    </source>
</reference>
<dbReference type="Pfam" id="PF00294">
    <property type="entry name" value="PfkB"/>
    <property type="match status" value="1"/>
</dbReference>
<protein>
    <submittedName>
        <fullName evidence="6">Sugar kinase</fullName>
    </submittedName>
    <submittedName>
        <fullName evidence="5">Sugar/nucleoside kinase (Ribokinase family)</fullName>
    </submittedName>
</protein>
<name>A0A7Y4L472_9ACTN</name>
<evidence type="ECO:0000313" key="5">
    <source>
        <dbReference type="EMBL" id="MBB6570949.1"/>
    </source>
</evidence>
<dbReference type="GO" id="GO:0016301">
    <property type="term" value="F:kinase activity"/>
    <property type="evidence" value="ECO:0007669"/>
    <property type="project" value="UniProtKB-KW"/>
</dbReference>
<dbReference type="EMBL" id="JACHKF010000001">
    <property type="protein sequence ID" value="MBB6570949.1"/>
    <property type="molecule type" value="Genomic_DNA"/>
</dbReference>
<dbReference type="PANTHER" id="PTHR10584">
    <property type="entry name" value="SUGAR KINASE"/>
    <property type="match status" value="1"/>
</dbReference>
<evidence type="ECO:0000313" key="7">
    <source>
        <dbReference type="Proteomes" id="UP000534306"/>
    </source>
</evidence>
<keyword evidence="1" id="KW-0808">Transferase</keyword>
<feature type="domain" description="Carbohydrate kinase PfkB" evidence="4">
    <location>
        <begin position="5"/>
        <end position="285"/>
    </location>
</feature>
<proteinExistence type="predicted"/>
<accession>A0A7Y4L472</accession>
<comment type="caution">
    <text evidence="6">The sequence shown here is derived from an EMBL/GenBank/DDBJ whole genome shotgun (WGS) entry which is preliminary data.</text>
</comment>
<dbReference type="AlphaFoldDB" id="A0A7Y4L472"/>
<dbReference type="RefSeq" id="WP_171677300.1">
    <property type="nucleotide sequence ID" value="NZ_BAAAGT010000005.1"/>
</dbReference>
<dbReference type="Proteomes" id="UP000553957">
    <property type="component" value="Unassembled WGS sequence"/>
</dbReference>
<dbReference type="PANTHER" id="PTHR10584:SF167">
    <property type="entry name" value="PFKB DOMAIN PROTEIN"/>
    <property type="match status" value="1"/>
</dbReference>
<dbReference type="Gene3D" id="3.40.1190.20">
    <property type="match status" value="1"/>
</dbReference>
<organism evidence="6 7">
    <name type="scientific">Kribbella sandramycini</name>
    <dbReference type="NCBI Taxonomy" id="60450"/>
    <lineage>
        <taxon>Bacteria</taxon>
        <taxon>Bacillati</taxon>
        <taxon>Actinomycetota</taxon>
        <taxon>Actinomycetes</taxon>
        <taxon>Propionibacteriales</taxon>
        <taxon>Kribbellaceae</taxon>
        <taxon>Kribbella</taxon>
    </lineage>
</organism>
<gene>
    <name evidence="5" type="ORF">HNR71_006586</name>
    <name evidence="6" type="ORF">HPO96_27900</name>
</gene>
<dbReference type="EMBL" id="JABJRC010000007">
    <property type="protein sequence ID" value="NOL44079.1"/>
    <property type="molecule type" value="Genomic_DNA"/>
</dbReference>
<keyword evidence="7" id="KW-1185">Reference proteome</keyword>
<reference evidence="5 8" key="2">
    <citation type="submission" date="2020-08" db="EMBL/GenBank/DDBJ databases">
        <title>Sequencing the genomes of 1000 actinobacteria strains.</title>
        <authorList>
            <person name="Klenk H.-P."/>
        </authorList>
    </citation>
    <scope>NUCLEOTIDE SEQUENCE [LARGE SCALE GENOMIC DNA]</scope>
    <source>
        <strain evidence="5 8">DSM 15626</strain>
    </source>
</reference>
<dbReference type="SUPFAM" id="SSF53613">
    <property type="entry name" value="Ribokinase-like"/>
    <property type="match status" value="1"/>
</dbReference>
<keyword evidence="2 6" id="KW-0418">Kinase</keyword>